<dbReference type="Proteomes" id="UP000541444">
    <property type="component" value="Unassembled WGS sequence"/>
</dbReference>
<sequence length="228" mass="24785">MSFGAAFGSELTVGDGRSLTRLSKMVGATLLPVSNIGVFDLASLSTGRRTNGVSVSPVFAVVLQSSDLVKCWFIQRFQFDETIDEGMEQASKAFGGQEDLGFGKSCLGSFGFYATGNEYCTTVNRAIRAMKEGDLVTTKMILDGRPSAVRMGITSSGETTLFKTSLSKNLPFVKELVHIRDNHELLPLVVSATNGNKDMVHYLYDKTSKEELKPETSKTGLILSLFQL</sequence>
<name>A0A7J7LT81_9MAGN</name>
<comment type="caution">
    <text evidence="1">The sequence shown here is derived from an EMBL/GenBank/DDBJ whole genome shotgun (WGS) entry which is preliminary data.</text>
</comment>
<organism evidence="1 2">
    <name type="scientific">Kingdonia uniflora</name>
    <dbReference type="NCBI Taxonomy" id="39325"/>
    <lineage>
        <taxon>Eukaryota</taxon>
        <taxon>Viridiplantae</taxon>
        <taxon>Streptophyta</taxon>
        <taxon>Embryophyta</taxon>
        <taxon>Tracheophyta</taxon>
        <taxon>Spermatophyta</taxon>
        <taxon>Magnoliopsida</taxon>
        <taxon>Ranunculales</taxon>
        <taxon>Circaeasteraceae</taxon>
        <taxon>Kingdonia</taxon>
    </lineage>
</organism>
<dbReference type="SUPFAM" id="SSF48403">
    <property type="entry name" value="Ankyrin repeat"/>
    <property type="match status" value="1"/>
</dbReference>
<dbReference type="AlphaFoldDB" id="A0A7J7LT81"/>
<dbReference type="InterPro" id="IPR036770">
    <property type="entry name" value="Ankyrin_rpt-contain_sf"/>
</dbReference>
<evidence type="ECO:0000313" key="2">
    <source>
        <dbReference type="Proteomes" id="UP000541444"/>
    </source>
</evidence>
<proteinExistence type="predicted"/>
<protein>
    <submittedName>
        <fullName evidence="1">Uncharacterized protein</fullName>
    </submittedName>
</protein>
<keyword evidence="2" id="KW-1185">Reference proteome</keyword>
<gene>
    <name evidence="1" type="ORF">GIB67_016236</name>
</gene>
<reference evidence="1 2" key="1">
    <citation type="journal article" date="2020" name="IScience">
        <title>Genome Sequencing of the Endangered Kingdonia uniflora (Circaeasteraceae, Ranunculales) Reveals Potential Mechanisms of Evolutionary Specialization.</title>
        <authorList>
            <person name="Sun Y."/>
            <person name="Deng T."/>
            <person name="Zhang A."/>
            <person name="Moore M.J."/>
            <person name="Landis J.B."/>
            <person name="Lin N."/>
            <person name="Zhang H."/>
            <person name="Zhang X."/>
            <person name="Huang J."/>
            <person name="Zhang X."/>
            <person name="Sun H."/>
            <person name="Wang H."/>
        </authorList>
    </citation>
    <scope>NUCLEOTIDE SEQUENCE [LARGE SCALE GENOMIC DNA]</scope>
    <source>
        <strain evidence="1">TB1705</strain>
        <tissue evidence="1">Leaf</tissue>
    </source>
</reference>
<evidence type="ECO:0000313" key="1">
    <source>
        <dbReference type="EMBL" id="KAF6145787.1"/>
    </source>
</evidence>
<dbReference type="EMBL" id="JACGCM010002030">
    <property type="protein sequence ID" value="KAF6145787.1"/>
    <property type="molecule type" value="Genomic_DNA"/>
</dbReference>
<accession>A0A7J7LT81</accession>